<evidence type="ECO:0000313" key="2">
    <source>
        <dbReference type="Proteomes" id="UP000029665"/>
    </source>
</evidence>
<accession>A0A060ST49</accession>
<sequence>MTLDEYKGNLAELDTKATRYSDSTHPALGEVVAEPLVFTDVSTHPTKMVRYVYEALASVAQQHIQVPGWDENDSEYVAMLAQSLDANNPQLSAFVWDPAERNSGWSREKLFAARAVAEYMAQEQARVEASGDDDQQADVNNGNAYLRIMFGFDVDENPFRPSVALTRSHR</sequence>
<reference evidence="1" key="1">
    <citation type="submission" date="2014-01" db="EMBL/GenBank/DDBJ databases">
        <title>The genome of the white-rot fungus Pycnoporus cinnabarinus: a basidiomycete model with a versatile arsenal for lignocellulosic biomass breakdown.</title>
        <authorList>
            <person name="Levasseur A."/>
            <person name="Lomascolo A."/>
            <person name="Ruiz-Duenas F.J."/>
            <person name="Uzan E."/>
            <person name="Piumi F."/>
            <person name="Kues U."/>
            <person name="Ram A.F.J."/>
            <person name="Murat C."/>
            <person name="Haon M."/>
            <person name="Benoit I."/>
            <person name="Arfi Y."/>
            <person name="Chevret D."/>
            <person name="Drula E."/>
            <person name="Kwon M.J."/>
            <person name="Gouret P."/>
            <person name="Lesage-Meessen L."/>
            <person name="Lombard V."/>
            <person name="Mariette J."/>
            <person name="Noirot C."/>
            <person name="Park J."/>
            <person name="Patyshakuliyeva A."/>
            <person name="Wieneger R.A.B."/>
            <person name="Wosten H.A.B."/>
            <person name="Martin F."/>
            <person name="Coutinho P.M."/>
            <person name="de Vries R."/>
            <person name="Martinez A.T."/>
            <person name="Klopp C."/>
            <person name="Pontarotti P."/>
            <person name="Henrissat B."/>
            <person name="Record E."/>
        </authorList>
    </citation>
    <scope>NUCLEOTIDE SEQUENCE [LARGE SCALE GENOMIC DNA]</scope>
    <source>
        <strain evidence="1">BRFM137</strain>
    </source>
</reference>
<dbReference type="Proteomes" id="UP000029665">
    <property type="component" value="Unassembled WGS sequence"/>
</dbReference>
<dbReference type="OMA" id="NAYLRIM"/>
<dbReference type="OrthoDB" id="2746507at2759"/>
<evidence type="ECO:0000313" key="1">
    <source>
        <dbReference type="EMBL" id="CDO77291.1"/>
    </source>
</evidence>
<organism evidence="1 2">
    <name type="scientific">Pycnoporus cinnabarinus</name>
    <name type="common">Cinnabar-red polypore</name>
    <name type="synonym">Trametes cinnabarina</name>
    <dbReference type="NCBI Taxonomy" id="5643"/>
    <lineage>
        <taxon>Eukaryota</taxon>
        <taxon>Fungi</taxon>
        <taxon>Dikarya</taxon>
        <taxon>Basidiomycota</taxon>
        <taxon>Agaricomycotina</taxon>
        <taxon>Agaricomycetes</taxon>
        <taxon>Polyporales</taxon>
        <taxon>Polyporaceae</taxon>
        <taxon>Trametes</taxon>
    </lineage>
</organism>
<gene>
    <name evidence="1" type="ORF">BN946_scf184753.g41</name>
</gene>
<dbReference type="AlphaFoldDB" id="A0A060ST49"/>
<name>A0A060ST49_PYCCI</name>
<protein>
    <submittedName>
        <fullName evidence="1">Uncharacterized protein</fullName>
    </submittedName>
</protein>
<dbReference type="EMBL" id="CCBP010000447">
    <property type="protein sequence ID" value="CDO77291.1"/>
    <property type="molecule type" value="Genomic_DNA"/>
</dbReference>
<proteinExistence type="predicted"/>
<dbReference type="HOGENOM" id="CLU_110789_0_0_1"/>
<keyword evidence="2" id="KW-1185">Reference proteome</keyword>
<comment type="caution">
    <text evidence="1">The sequence shown here is derived from an EMBL/GenBank/DDBJ whole genome shotgun (WGS) entry which is preliminary data.</text>
</comment>